<feature type="region of interest" description="Disordered" evidence="1">
    <location>
        <begin position="33"/>
        <end position="64"/>
    </location>
</feature>
<proteinExistence type="predicted"/>
<sequence length="138" mass="14175">METVSRLEQHAAALAESESAWRAVESACQQEVTAAASPLATPAPAGLQAGEDRRQGGVAPPPGARAAAALGRLRDAAAPVGAQPRGLQRGLREAVAAESVGECTRQSARRRRGRQLRLCPRGCRCSGGAADRLARGGS</sequence>
<evidence type="ECO:0000313" key="2">
    <source>
        <dbReference type="EMBL" id="JAC62379.1"/>
    </source>
</evidence>
<reference evidence="3" key="1">
    <citation type="submission" date="2014-05" db="EMBL/GenBank/DDBJ databases">
        <title>The transcriptome of the halophilic microalga Tetraselmis sp. GSL018 isolated from the Great Salt Lake, Utah.</title>
        <authorList>
            <person name="Jinkerson R.E."/>
            <person name="D'Adamo S."/>
            <person name="Posewitz M.C."/>
        </authorList>
    </citation>
    <scope>NUCLEOTIDE SEQUENCE</scope>
    <source>
        <strain evidence="3">GSL018</strain>
    </source>
</reference>
<dbReference type="EMBL" id="GBEZ01021542">
    <property type="protein sequence ID" value="JAC65213.1"/>
    <property type="molecule type" value="Transcribed_RNA"/>
</dbReference>
<dbReference type="EMBL" id="GBEZ01024627">
    <property type="protein sequence ID" value="JAC62379.1"/>
    <property type="molecule type" value="Transcribed_RNA"/>
</dbReference>
<feature type="compositionally biased region" description="Low complexity" evidence="1">
    <location>
        <begin position="33"/>
        <end position="45"/>
    </location>
</feature>
<name>A0A061QZS8_9CHLO</name>
<accession>A0A061QZS8</accession>
<organism evidence="3">
    <name type="scientific">Tetraselmis sp. GSL018</name>
    <dbReference type="NCBI Taxonomy" id="582737"/>
    <lineage>
        <taxon>Eukaryota</taxon>
        <taxon>Viridiplantae</taxon>
        <taxon>Chlorophyta</taxon>
        <taxon>core chlorophytes</taxon>
        <taxon>Chlorodendrophyceae</taxon>
        <taxon>Chlorodendrales</taxon>
        <taxon>Chlorodendraceae</taxon>
        <taxon>Tetraselmis</taxon>
    </lineage>
</organism>
<evidence type="ECO:0000313" key="3">
    <source>
        <dbReference type="EMBL" id="JAC65213.1"/>
    </source>
</evidence>
<dbReference type="AlphaFoldDB" id="A0A061QZS8"/>
<evidence type="ECO:0000256" key="1">
    <source>
        <dbReference type="SAM" id="MobiDB-lite"/>
    </source>
</evidence>
<gene>
    <name evidence="3" type="ORF">TSPGSL018_16533</name>
    <name evidence="2" type="ORF">TSPGSL018_23517</name>
</gene>
<protein>
    <submittedName>
        <fullName evidence="3">Uncharacterized protein</fullName>
    </submittedName>
</protein>